<sequence length="52" mass="5384">MGACADFGAVKAIAGGIKIAQRHFDCAIGYLRKTEVETGVVVEMEIGMGLGV</sequence>
<reference evidence="1" key="1">
    <citation type="submission" date="2020-06" db="EMBL/GenBank/DDBJ databases">
        <title>Unique genomic features of the anaerobic methanotrophic archaea.</title>
        <authorList>
            <person name="Chadwick G.L."/>
            <person name="Skennerton C.T."/>
            <person name="Laso-Perez R."/>
            <person name="Leu A.O."/>
            <person name="Speth D.R."/>
            <person name="Yu H."/>
            <person name="Morgan-Lang C."/>
            <person name="Hatzenpichler R."/>
            <person name="Goudeau D."/>
            <person name="Malmstrom R."/>
            <person name="Brazelton W.J."/>
            <person name="Woyke T."/>
            <person name="Hallam S.J."/>
            <person name="Tyson G.W."/>
            <person name="Wegener G."/>
            <person name="Boetius A."/>
            <person name="Orphan V."/>
        </authorList>
    </citation>
    <scope>NUCLEOTIDE SEQUENCE</scope>
</reference>
<evidence type="ECO:0000313" key="1">
    <source>
        <dbReference type="EMBL" id="QNO44632.1"/>
    </source>
</evidence>
<name>A0A7G9Y9E8_9EURY</name>
<dbReference type="EMBL" id="MT630993">
    <property type="protein sequence ID" value="QNO44632.1"/>
    <property type="molecule type" value="Genomic_DNA"/>
</dbReference>
<accession>A0A7G9Y9E8</accession>
<dbReference type="AlphaFoldDB" id="A0A7G9Y9E8"/>
<protein>
    <submittedName>
        <fullName evidence="1">Uncharacterized protein</fullName>
    </submittedName>
</protein>
<organism evidence="1">
    <name type="scientific">Candidatus Methanogaster sp. ANME-2c ERB4</name>
    <dbReference type="NCBI Taxonomy" id="2759911"/>
    <lineage>
        <taxon>Archaea</taxon>
        <taxon>Methanobacteriati</taxon>
        <taxon>Methanobacteriota</taxon>
        <taxon>Stenosarchaea group</taxon>
        <taxon>Methanomicrobia</taxon>
        <taxon>Methanosarcinales</taxon>
        <taxon>ANME-2 cluster</taxon>
        <taxon>Candidatus Methanogasteraceae</taxon>
        <taxon>Candidatus Methanogaster</taxon>
    </lineage>
</organism>
<gene>
    <name evidence="1" type="ORF">GAFOMAFF_00001</name>
</gene>
<proteinExistence type="predicted"/>